<sequence>MSELYKFSDVGKKFSGPGENLEIFKNINLIVEEGEALAIVGASGSGKSTLLHLMGALDTPSTGVVAFDGRDMALMSPDRKAAFRNKTLGFVFQFHHLLPEFSALENVSMPALIGGARRTAVLLEARAMLERVGLAARADSKIATLSGGERQRVAIARAVLLRPRVLLADEPTGNLDEISGAQVGDLLQELNRELGMTLIVVTHNLELAARMDRGLELRAGALYEKSFA</sequence>
<dbReference type="GO" id="GO:0005524">
    <property type="term" value="F:ATP binding"/>
    <property type="evidence" value="ECO:0007669"/>
    <property type="project" value="UniProtKB-KW"/>
</dbReference>
<dbReference type="GO" id="GO:0089705">
    <property type="term" value="P:protein localization to outer membrane"/>
    <property type="evidence" value="ECO:0007669"/>
    <property type="project" value="TreeGrafter"/>
</dbReference>
<dbReference type="PANTHER" id="PTHR24220:SF689">
    <property type="entry name" value="LIPOPROTEIN-RELEASING SYSTEM ATP-BINDING PROTEIN LOLD"/>
    <property type="match status" value="1"/>
</dbReference>
<evidence type="ECO:0000256" key="2">
    <source>
        <dbReference type="ARBA" id="ARBA00022448"/>
    </source>
</evidence>
<dbReference type="InterPro" id="IPR017871">
    <property type="entry name" value="ABC_transporter-like_CS"/>
</dbReference>
<dbReference type="AlphaFoldDB" id="A0A120KN95"/>
<dbReference type="STRING" id="44742.AXF13_10195"/>
<dbReference type="SMART" id="SM00382">
    <property type="entry name" value="AAA"/>
    <property type="match status" value="1"/>
</dbReference>
<evidence type="ECO:0000256" key="4">
    <source>
        <dbReference type="ARBA" id="ARBA00022840"/>
    </source>
</evidence>
<dbReference type="EMBL" id="CP014229">
    <property type="protein sequence ID" value="AMD90454.1"/>
    <property type="molecule type" value="Genomic_DNA"/>
</dbReference>
<dbReference type="Proteomes" id="UP000069241">
    <property type="component" value="Chromosome"/>
</dbReference>
<evidence type="ECO:0000256" key="3">
    <source>
        <dbReference type="ARBA" id="ARBA00022741"/>
    </source>
</evidence>
<keyword evidence="3" id="KW-0547">Nucleotide-binding</keyword>
<dbReference type="InterPro" id="IPR027417">
    <property type="entry name" value="P-loop_NTPase"/>
</dbReference>
<dbReference type="Pfam" id="PF00005">
    <property type="entry name" value="ABC_tran"/>
    <property type="match status" value="1"/>
</dbReference>
<dbReference type="PROSITE" id="PS00211">
    <property type="entry name" value="ABC_TRANSPORTER_1"/>
    <property type="match status" value="1"/>
</dbReference>
<name>A0A120KN95_9BACT</name>
<evidence type="ECO:0000256" key="1">
    <source>
        <dbReference type="ARBA" id="ARBA00005417"/>
    </source>
</evidence>
<dbReference type="GO" id="GO:0044874">
    <property type="term" value="P:lipoprotein localization to outer membrane"/>
    <property type="evidence" value="ECO:0007669"/>
    <property type="project" value="TreeGrafter"/>
</dbReference>
<dbReference type="InterPro" id="IPR003593">
    <property type="entry name" value="AAA+_ATPase"/>
</dbReference>
<proteinExistence type="inferred from homology"/>
<protein>
    <submittedName>
        <fullName evidence="6">ABC transporter ATP-binding protein</fullName>
    </submittedName>
</protein>
<evidence type="ECO:0000313" key="6">
    <source>
        <dbReference type="EMBL" id="AMD90454.1"/>
    </source>
</evidence>
<comment type="similarity">
    <text evidence="1">Belongs to the ABC transporter superfamily.</text>
</comment>
<dbReference type="SUPFAM" id="SSF52540">
    <property type="entry name" value="P-loop containing nucleoside triphosphate hydrolases"/>
    <property type="match status" value="1"/>
</dbReference>
<keyword evidence="4 6" id="KW-0067">ATP-binding</keyword>
<dbReference type="InterPro" id="IPR003439">
    <property type="entry name" value="ABC_transporter-like_ATP-bd"/>
</dbReference>
<dbReference type="GO" id="GO:0016887">
    <property type="term" value="F:ATP hydrolysis activity"/>
    <property type="evidence" value="ECO:0007669"/>
    <property type="project" value="InterPro"/>
</dbReference>
<keyword evidence="7" id="KW-1185">Reference proteome</keyword>
<dbReference type="Gene3D" id="3.40.50.300">
    <property type="entry name" value="P-loop containing nucleotide triphosphate hydrolases"/>
    <property type="match status" value="1"/>
</dbReference>
<keyword evidence="2" id="KW-0813">Transport</keyword>
<feature type="domain" description="ABC transporter" evidence="5">
    <location>
        <begin position="5"/>
        <end position="228"/>
    </location>
</feature>
<accession>A0A120KN95</accession>
<evidence type="ECO:0000259" key="5">
    <source>
        <dbReference type="PROSITE" id="PS50893"/>
    </source>
</evidence>
<dbReference type="PANTHER" id="PTHR24220">
    <property type="entry name" value="IMPORT ATP-BINDING PROTEIN"/>
    <property type="match status" value="1"/>
</dbReference>
<dbReference type="InterPro" id="IPR015854">
    <property type="entry name" value="ABC_transpr_LolD-like"/>
</dbReference>
<dbReference type="PROSITE" id="PS50893">
    <property type="entry name" value="ABC_TRANSPORTER_2"/>
    <property type="match status" value="1"/>
</dbReference>
<dbReference type="KEGG" id="dfi:AXF13_10195"/>
<gene>
    <name evidence="6" type="ORF">AXF13_10195</name>
</gene>
<evidence type="ECO:0000313" key="7">
    <source>
        <dbReference type="Proteomes" id="UP000069241"/>
    </source>
</evidence>
<reference evidence="7" key="1">
    <citation type="submission" date="2016-02" db="EMBL/GenBank/DDBJ databases">
        <authorList>
            <person name="Holder M.E."/>
            <person name="Ajami N.J."/>
            <person name="Petrosino J.F."/>
        </authorList>
    </citation>
    <scope>NUCLEOTIDE SEQUENCE [LARGE SCALE GENOMIC DNA]</scope>
    <source>
        <strain evidence="7">CCUG 45958</strain>
    </source>
</reference>
<dbReference type="GO" id="GO:0022857">
    <property type="term" value="F:transmembrane transporter activity"/>
    <property type="evidence" value="ECO:0007669"/>
    <property type="project" value="TreeGrafter"/>
</dbReference>
<organism evidence="6 7">
    <name type="scientific">Desulfovibrio fairfieldensis</name>
    <dbReference type="NCBI Taxonomy" id="44742"/>
    <lineage>
        <taxon>Bacteria</taxon>
        <taxon>Pseudomonadati</taxon>
        <taxon>Thermodesulfobacteriota</taxon>
        <taxon>Desulfovibrionia</taxon>
        <taxon>Desulfovibrionales</taxon>
        <taxon>Desulfovibrionaceae</taxon>
        <taxon>Desulfovibrio</taxon>
    </lineage>
</organism>
<dbReference type="RefSeq" id="WP_062253028.1">
    <property type="nucleotide sequence ID" value="NZ_CP014229.1"/>
</dbReference>
<dbReference type="GO" id="GO:0005886">
    <property type="term" value="C:plasma membrane"/>
    <property type="evidence" value="ECO:0007669"/>
    <property type="project" value="TreeGrafter"/>
</dbReference>
<dbReference type="CDD" id="cd03255">
    <property type="entry name" value="ABC_MJ0796_LolCDE_FtsE"/>
    <property type="match status" value="1"/>
</dbReference>
<dbReference type="InterPro" id="IPR017911">
    <property type="entry name" value="MacB-like_ATP-bd"/>
</dbReference>